<dbReference type="PROSITE" id="PS50995">
    <property type="entry name" value="HTH_MARR_2"/>
    <property type="match status" value="1"/>
</dbReference>
<feature type="domain" description="HTH marR-type" evidence="1">
    <location>
        <begin position="1"/>
        <end position="141"/>
    </location>
</feature>
<dbReference type="PRINTS" id="PR00598">
    <property type="entry name" value="HTHMARR"/>
</dbReference>
<evidence type="ECO:0000259" key="1">
    <source>
        <dbReference type="PROSITE" id="PS50995"/>
    </source>
</evidence>
<dbReference type="EMBL" id="DXEK01000160">
    <property type="protein sequence ID" value="HIX77853.1"/>
    <property type="molecule type" value="Genomic_DNA"/>
</dbReference>
<accession>A0A9D1XE55</accession>
<comment type="caution">
    <text evidence="2">The sequence shown here is derived from an EMBL/GenBank/DDBJ whole genome shotgun (WGS) entry which is preliminary data.</text>
</comment>
<dbReference type="Gene3D" id="1.10.10.10">
    <property type="entry name" value="Winged helix-like DNA-binding domain superfamily/Winged helix DNA-binding domain"/>
    <property type="match status" value="1"/>
</dbReference>
<dbReference type="InterPro" id="IPR036390">
    <property type="entry name" value="WH_DNA-bd_sf"/>
</dbReference>
<proteinExistence type="predicted"/>
<reference evidence="2" key="2">
    <citation type="submission" date="2021-04" db="EMBL/GenBank/DDBJ databases">
        <authorList>
            <person name="Gilroy R."/>
        </authorList>
    </citation>
    <scope>NUCLEOTIDE SEQUENCE</scope>
    <source>
        <strain evidence="2">CHK183-1962</strain>
    </source>
</reference>
<dbReference type="PANTHER" id="PTHR33164">
    <property type="entry name" value="TRANSCRIPTIONAL REGULATOR, MARR FAMILY"/>
    <property type="match status" value="1"/>
</dbReference>
<name>A0A9D1XE55_9FIRM</name>
<sequence length="150" mass="17416">MEHTEEELKRFIDACGVARRIVETMPELPKGIKPRHIHVIDAIVLTRQKKEKVLVSDVSRHLNVTMPSVTRLVSELEEKGVLEKSPDPEDGRNVLLKLTSLGEKYYQHYVREYYQELGRRLEGISCEELLTTVRTIQSAYQSIRKEKVFP</sequence>
<dbReference type="GO" id="GO:0006950">
    <property type="term" value="P:response to stress"/>
    <property type="evidence" value="ECO:0007669"/>
    <property type="project" value="TreeGrafter"/>
</dbReference>
<dbReference type="InterPro" id="IPR000835">
    <property type="entry name" value="HTH_MarR-typ"/>
</dbReference>
<dbReference type="Proteomes" id="UP000886890">
    <property type="component" value="Unassembled WGS sequence"/>
</dbReference>
<dbReference type="SMART" id="SM00347">
    <property type="entry name" value="HTH_MARR"/>
    <property type="match status" value="1"/>
</dbReference>
<dbReference type="AlphaFoldDB" id="A0A9D1XE55"/>
<dbReference type="GO" id="GO:0003700">
    <property type="term" value="F:DNA-binding transcription factor activity"/>
    <property type="evidence" value="ECO:0007669"/>
    <property type="project" value="InterPro"/>
</dbReference>
<reference evidence="2" key="1">
    <citation type="journal article" date="2021" name="PeerJ">
        <title>Extensive microbial diversity within the chicken gut microbiome revealed by metagenomics and culture.</title>
        <authorList>
            <person name="Gilroy R."/>
            <person name="Ravi A."/>
            <person name="Getino M."/>
            <person name="Pursley I."/>
            <person name="Horton D.L."/>
            <person name="Alikhan N.F."/>
            <person name="Baker D."/>
            <person name="Gharbi K."/>
            <person name="Hall N."/>
            <person name="Watson M."/>
            <person name="Adriaenssens E.M."/>
            <person name="Foster-Nyarko E."/>
            <person name="Jarju S."/>
            <person name="Secka A."/>
            <person name="Antonio M."/>
            <person name="Oren A."/>
            <person name="Chaudhuri R.R."/>
            <person name="La Ragione R."/>
            <person name="Hildebrand F."/>
            <person name="Pallen M.J."/>
        </authorList>
    </citation>
    <scope>NUCLEOTIDE SEQUENCE</scope>
    <source>
        <strain evidence="2">CHK183-1962</strain>
    </source>
</reference>
<dbReference type="PANTHER" id="PTHR33164:SF43">
    <property type="entry name" value="HTH-TYPE TRANSCRIPTIONAL REPRESSOR YETL"/>
    <property type="match status" value="1"/>
</dbReference>
<organism evidence="2 3">
    <name type="scientific">Candidatus Fusicatenibacter merdavium</name>
    <dbReference type="NCBI Taxonomy" id="2838600"/>
    <lineage>
        <taxon>Bacteria</taxon>
        <taxon>Bacillati</taxon>
        <taxon>Bacillota</taxon>
        <taxon>Clostridia</taxon>
        <taxon>Lachnospirales</taxon>
        <taxon>Lachnospiraceae</taxon>
        <taxon>Fusicatenibacter</taxon>
    </lineage>
</organism>
<dbReference type="Pfam" id="PF12802">
    <property type="entry name" value="MarR_2"/>
    <property type="match status" value="1"/>
</dbReference>
<protein>
    <submittedName>
        <fullName evidence="2">MarR family transcriptional regulator</fullName>
    </submittedName>
</protein>
<dbReference type="InterPro" id="IPR036388">
    <property type="entry name" value="WH-like_DNA-bd_sf"/>
</dbReference>
<dbReference type="SUPFAM" id="SSF46785">
    <property type="entry name" value="Winged helix' DNA-binding domain"/>
    <property type="match status" value="1"/>
</dbReference>
<evidence type="ECO:0000313" key="2">
    <source>
        <dbReference type="EMBL" id="HIX77853.1"/>
    </source>
</evidence>
<evidence type="ECO:0000313" key="3">
    <source>
        <dbReference type="Proteomes" id="UP000886890"/>
    </source>
</evidence>
<dbReference type="InterPro" id="IPR039422">
    <property type="entry name" value="MarR/SlyA-like"/>
</dbReference>
<gene>
    <name evidence="2" type="ORF">H9734_09715</name>
</gene>